<dbReference type="GO" id="GO:0004729">
    <property type="term" value="F:oxygen-dependent protoporphyrinogen oxidase activity"/>
    <property type="evidence" value="ECO:0007669"/>
    <property type="project" value="UniProtKB-UniRule"/>
</dbReference>
<keyword evidence="14" id="KW-1185">Reference proteome</keyword>
<dbReference type="Pfam" id="PF01593">
    <property type="entry name" value="Amino_oxidase"/>
    <property type="match status" value="1"/>
</dbReference>
<dbReference type="EC" id="1.3.3.4" evidence="4 11"/>
<comment type="similarity">
    <text evidence="3 11">Belongs to the protoporphyrinogen/coproporphyrinogen oxidase family. Protoporphyrinogen oxidase subfamily.</text>
</comment>
<evidence type="ECO:0000256" key="5">
    <source>
        <dbReference type="ARBA" id="ARBA00022630"/>
    </source>
</evidence>
<dbReference type="OrthoDB" id="419752at2759"/>
<dbReference type="InterPro" id="IPR004572">
    <property type="entry name" value="Protoporphyrinogen_oxidase"/>
</dbReference>
<keyword evidence="5 11" id="KW-0285">Flavoprotein</keyword>
<dbReference type="InterPro" id="IPR036188">
    <property type="entry name" value="FAD/NAD-bd_sf"/>
</dbReference>
<dbReference type="PANTHER" id="PTHR42923:SF3">
    <property type="entry name" value="PROTOPORPHYRINOGEN OXIDASE"/>
    <property type="match status" value="1"/>
</dbReference>
<evidence type="ECO:0000313" key="14">
    <source>
        <dbReference type="Proteomes" id="UP000821853"/>
    </source>
</evidence>
<dbReference type="PANTHER" id="PTHR42923">
    <property type="entry name" value="PROTOPORPHYRINOGEN OXIDASE"/>
    <property type="match status" value="1"/>
</dbReference>
<dbReference type="InterPro" id="IPR002937">
    <property type="entry name" value="Amino_oxidase"/>
</dbReference>
<dbReference type="OMA" id="WFDQWFG"/>
<dbReference type="NCBIfam" id="TIGR00562">
    <property type="entry name" value="proto_IX_ox"/>
    <property type="match status" value="1"/>
</dbReference>
<dbReference type="Gene3D" id="3.50.50.60">
    <property type="entry name" value="FAD/NAD(P)-binding domain"/>
    <property type="match status" value="1"/>
</dbReference>
<reference evidence="13 14" key="1">
    <citation type="journal article" date="2020" name="Cell">
        <title>Large-Scale Comparative Analyses of Tick Genomes Elucidate Their Genetic Diversity and Vector Capacities.</title>
        <authorList>
            <consortium name="Tick Genome and Microbiome Consortium (TIGMIC)"/>
            <person name="Jia N."/>
            <person name="Wang J."/>
            <person name="Shi W."/>
            <person name="Du L."/>
            <person name="Sun Y."/>
            <person name="Zhan W."/>
            <person name="Jiang J.F."/>
            <person name="Wang Q."/>
            <person name="Zhang B."/>
            <person name="Ji P."/>
            <person name="Bell-Sakyi L."/>
            <person name="Cui X.M."/>
            <person name="Yuan T.T."/>
            <person name="Jiang B.G."/>
            <person name="Yang W.F."/>
            <person name="Lam T.T."/>
            <person name="Chang Q.C."/>
            <person name="Ding S.J."/>
            <person name="Wang X.J."/>
            <person name="Zhu J.G."/>
            <person name="Ruan X.D."/>
            <person name="Zhao L."/>
            <person name="Wei J.T."/>
            <person name="Ye R.Z."/>
            <person name="Que T.C."/>
            <person name="Du C.H."/>
            <person name="Zhou Y.H."/>
            <person name="Cheng J.X."/>
            <person name="Dai P.F."/>
            <person name="Guo W.B."/>
            <person name="Han X.H."/>
            <person name="Huang E.J."/>
            <person name="Li L.F."/>
            <person name="Wei W."/>
            <person name="Gao Y.C."/>
            <person name="Liu J.Z."/>
            <person name="Shao H.Z."/>
            <person name="Wang X."/>
            <person name="Wang C.C."/>
            <person name="Yang T.C."/>
            <person name="Huo Q.B."/>
            <person name="Li W."/>
            <person name="Chen H.Y."/>
            <person name="Chen S.E."/>
            <person name="Zhou L.G."/>
            <person name="Ni X.B."/>
            <person name="Tian J.H."/>
            <person name="Sheng Y."/>
            <person name="Liu T."/>
            <person name="Pan Y.S."/>
            <person name="Xia L.Y."/>
            <person name="Li J."/>
            <person name="Zhao F."/>
            <person name="Cao W.C."/>
        </authorList>
    </citation>
    <scope>NUCLEOTIDE SEQUENCE [LARGE SCALE GENOMIC DNA]</scope>
    <source>
        <strain evidence="13">HaeL-2018</strain>
    </source>
</reference>
<dbReference type="SUPFAM" id="SSF51905">
    <property type="entry name" value="FAD/NAD(P)-binding domain"/>
    <property type="match status" value="1"/>
</dbReference>
<evidence type="ECO:0000256" key="2">
    <source>
        <dbReference type="ARBA" id="ARBA00005073"/>
    </source>
</evidence>
<comment type="subcellular location">
    <subcellularLocation>
        <location evidence="11">Mitochondrion inner membrane</location>
    </subcellularLocation>
</comment>
<evidence type="ECO:0000256" key="6">
    <source>
        <dbReference type="ARBA" id="ARBA00022827"/>
    </source>
</evidence>
<evidence type="ECO:0000256" key="4">
    <source>
        <dbReference type="ARBA" id="ARBA00012867"/>
    </source>
</evidence>
<dbReference type="EMBL" id="JABSTR010000004">
    <property type="protein sequence ID" value="KAH9368971.1"/>
    <property type="molecule type" value="Genomic_DNA"/>
</dbReference>
<evidence type="ECO:0000259" key="12">
    <source>
        <dbReference type="Pfam" id="PF01593"/>
    </source>
</evidence>
<keyword evidence="9 11" id="KW-0627">Porphyrin biosynthesis</keyword>
<evidence type="ECO:0000256" key="9">
    <source>
        <dbReference type="ARBA" id="ARBA00023244"/>
    </source>
</evidence>
<evidence type="ECO:0000256" key="1">
    <source>
        <dbReference type="ARBA" id="ARBA00002600"/>
    </source>
</evidence>
<dbReference type="VEuPathDB" id="VectorBase:HLOH_044981"/>
<comment type="cofactor">
    <cofactor evidence="11">
        <name>FAD</name>
        <dbReference type="ChEBI" id="CHEBI:57692"/>
    </cofactor>
    <text evidence="11">Binds 1 FAD per subunit.</text>
</comment>
<comment type="catalytic activity">
    <reaction evidence="10 11">
        <text>protoporphyrinogen IX + 3 O2 = protoporphyrin IX + 3 H2O2</text>
        <dbReference type="Rhea" id="RHEA:25576"/>
        <dbReference type="ChEBI" id="CHEBI:15379"/>
        <dbReference type="ChEBI" id="CHEBI:16240"/>
        <dbReference type="ChEBI" id="CHEBI:57306"/>
        <dbReference type="ChEBI" id="CHEBI:57307"/>
        <dbReference type="EC" id="1.3.3.4"/>
    </reaction>
</comment>
<sequence>MATVAVLGGGISGLATAYYLGTLGKEAVKKVILIEKTGRLGGWIRSTTFPDGTVYEHGPSALKAGGDAGRNALQLAEDLGLAEQVLTVPRSSPAGQEQLVLMGGRLCPLPSTFRELLWPGRLFRTPLLLPLLRDLFLAGRPSIGSDQSVYDFTRSRFNTEVADYIMDPVTRSLCAGCSKEVSFRALLPNAFQAAALHGSLLKGQMQQTASTRRAMALLQSEPGGQDSLVARSMEWSVWSLRRGLQQLCDTLAQRLEDLPHVHVYVNEANVSLQQPSPGGQITVSFAESATPVDYVFSCIPARRLSQLLTHDWPELAGKLLSIPSVHLASVNMEFRGQQLSQQCSGFMVPSSEEAHLLGVNFDSCCFPEHDGQYDDKTRITVLMGGRWFKPAFGEVDGADPEAILDAAKEVARKYLHIDQPPLRHSVNVLKDCIPQYLVGHIERMSEICASVASSQLPLSLLGSSYRGPGPNECIYHAKQAVEGYLETLQA</sequence>
<comment type="caution">
    <text evidence="13">The sequence shown here is derived from an EMBL/GenBank/DDBJ whole genome shotgun (WGS) entry which is preliminary data.</text>
</comment>
<organism evidence="13 14">
    <name type="scientific">Haemaphysalis longicornis</name>
    <name type="common">Bush tick</name>
    <dbReference type="NCBI Taxonomy" id="44386"/>
    <lineage>
        <taxon>Eukaryota</taxon>
        <taxon>Metazoa</taxon>
        <taxon>Ecdysozoa</taxon>
        <taxon>Arthropoda</taxon>
        <taxon>Chelicerata</taxon>
        <taxon>Arachnida</taxon>
        <taxon>Acari</taxon>
        <taxon>Parasitiformes</taxon>
        <taxon>Ixodida</taxon>
        <taxon>Ixodoidea</taxon>
        <taxon>Ixodidae</taxon>
        <taxon>Haemaphysalinae</taxon>
        <taxon>Haemaphysalis</taxon>
    </lineage>
</organism>
<dbReference type="GO" id="GO:0006782">
    <property type="term" value="P:protoporphyrinogen IX biosynthetic process"/>
    <property type="evidence" value="ECO:0007669"/>
    <property type="project" value="UniProtKB-UniRule"/>
</dbReference>
<evidence type="ECO:0000256" key="7">
    <source>
        <dbReference type="ARBA" id="ARBA00023002"/>
    </source>
</evidence>
<dbReference type="InterPro" id="IPR050464">
    <property type="entry name" value="Zeta_carotene_desat/Oxidored"/>
</dbReference>
<dbReference type="GO" id="GO:0005743">
    <property type="term" value="C:mitochondrial inner membrane"/>
    <property type="evidence" value="ECO:0007669"/>
    <property type="project" value="UniProtKB-SubCell"/>
</dbReference>
<dbReference type="Proteomes" id="UP000821853">
    <property type="component" value="Chromosome 2"/>
</dbReference>
<evidence type="ECO:0000256" key="10">
    <source>
        <dbReference type="ARBA" id="ARBA00047554"/>
    </source>
</evidence>
<evidence type="ECO:0000256" key="11">
    <source>
        <dbReference type="RuleBase" id="RU367069"/>
    </source>
</evidence>
<dbReference type="AlphaFoldDB" id="A0A9J6G1P4"/>
<name>A0A9J6G1P4_HAELO</name>
<keyword evidence="8 11" id="KW-0350">Heme biosynthesis</keyword>
<gene>
    <name evidence="13" type="ORF">HPB48_016007</name>
</gene>
<comment type="function">
    <text evidence="1 11">Catalyzes the 6-electron oxidation of protoporphyrinogen-IX to form protoporphyrin-IX.</text>
</comment>
<evidence type="ECO:0000313" key="13">
    <source>
        <dbReference type="EMBL" id="KAH9368971.1"/>
    </source>
</evidence>
<keyword evidence="7 11" id="KW-0560">Oxidoreductase</keyword>
<dbReference type="SUPFAM" id="SSF54373">
    <property type="entry name" value="FAD-linked reductases, C-terminal domain"/>
    <property type="match status" value="1"/>
</dbReference>
<proteinExistence type="inferred from homology"/>
<feature type="domain" description="Amine oxidase" evidence="12">
    <location>
        <begin position="11"/>
        <end position="438"/>
    </location>
</feature>
<evidence type="ECO:0000256" key="3">
    <source>
        <dbReference type="ARBA" id="ARBA00010551"/>
    </source>
</evidence>
<evidence type="ECO:0000256" key="8">
    <source>
        <dbReference type="ARBA" id="ARBA00023133"/>
    </source>
</evidence>
<comment type="pathway">
    <text evidence="2 11">Porphyrin-containing compound metabolism; protoporphyrin-IX biosynthesis; protoporphyrin-IX from protoporphyrinogen-IX: step 1/1.</text>
</comment>
<keyword evidence="6 11" id="KW-0274">FAD</keyword>
<protein>
    <recommendedName>
        <fullName evidence="4 11">Protoporphyrinogen oxidase</fullName>
        <ecNumber evidence="4 11">1.3.3.4</ecNumber>
    </recommendedName>
</protein>
<accession>A0A9J6G1P4</accession>